<comment type="caution">
    <text evidence="2">The sequence shown here is derived from an EMBL/GenBank/DDBJ whole genome shotgun (WGS) entry which is preliminary data.</text>
</comment>
<name>A0A6V8MGM1_9BACT</name>
<feature type="compositionally biased region" description="Polar residues" evidence="1">
    <location>
        <begin position="24"/>
        <end position="34"/>
    </location>
</feature>
<sequence length="87" mass="9172">MEPTVRSASLMRALSESLRGENADSPNPTGSPLTSCRHAGQPGFGLSPAIVPPCLPGTKRADSGRSSTSWIMRERCPPLAGSKNAFY</sequence>
<organism evidence="2 3">
    <name type="scientific">Geomonas silvestris</name>
    <dbReference type="NCBI Taxonomy" id="2740184"/>
    <lineage>
        <taxon>Bacteria</taxon>
        <taxon>Pseudomonadati</taxon>
        <taxon>Thermodesulfobacteriota</taxon>
        <taxon>Desulfuromonadia</taxon>
        <taxon>Geobacterales</taxon>
        <taxon>Geobacteraceae</taxon>
        <taxon>Geomonas</taxon>
    </lineage>
</organism>
<reference evidence="3" key="1">
    <citation type="submission" date="2020-06" db="EMBL/GenBank/DDBJ databases">
        <title>Draft genomic sequence of Geomonas sp. Red330.</title>
        <authorList>
            <person name="Itoh H."/>
            <person name="Zhenxing X."/>
            <person name="Ushijima N."/>
            <person name="Masuda Y."/>
            <person name="Shiratori Y."/>
            <person name="Senoo K."/>
        </authorList>
    </citation>
    <scope>NUCLEOTIDE SEQUENCE [LARGE SCALE GENOMIC DNA]</scope>
    <source>
        <strain evidence="3">Red330</strain>
    </source>
</reference>
<protein>
    <submittedName>
        <fullName evidence="2">Uncharacterized protein</fullName>
    </submittedName>
</protein>
<feature type="region of interest" description="Disordered" evidence="1">
    <location>
        <begin position="14"/>
        <end position="44"/>
    </location>
</feature>
<evidence type="ECO:0000256" key="1">
    <source>
        <dbReference type="SAM" id="MobiDB-lite"/>
    </source>
</evidence>
<dbReference type="Proteomes" id="UP000556026">
    <property type="component" value="Unassembled WGS sequence"/>
</dbReference>
<dbReference type="EMBL" id="BLXX01000003">
    <property type="protein sequence ID" value="GFO59128.1"/>
    <property type="molecule type" value="Genomic_DNA"/>
</dbReference>
<evidence type="ECO:0000313" key="2">
    <source>
        <dbReference type="EMBL" id="GFO59128.1"/>
    </source>
</evidence>
<evidence type="ECO:0000313" key="3">
    <source>
        <dbReference type="Proteomes" id="UP000556026"/>
    </source>
</evidence>
<keyword evidence="3" id="KW-1185">Reference proteome</keyword>
<gene>
    <name evidence="2" type="ORF">GMST_14530</name>
</gene>
<accession>A0A6V8MGM1</accession>
<proteinExistence type="predicted"/>
<dbReference type="AlphaFoldDB" id="A0A6V8MGM1"/>